<accession>A0AAV2ILJ5</accession>
<evidence type="ECO:0000313" key="1">
    <source>
        <dbReference type="EMBL" id="CAL1545710.1"/>
    </source>
</evidence>
<organism evidence="1 2">
    <name type="scientific">Lymnaea stagnalis</name>
    <name type="common">Great pond snail</name>
    <name type="synonym">Helix stagnalis</name>
    <dbReference type="NCBI Taxonomy" id="6523"/>
    <lineage>
        <taxon>Eukaryota</taxon>
        <taxon>Metazoa</taxon>
        <taxon>Spiralia</taxon>
        <taxon>Lophotrochozoa</taxon>
        <taxon>Mollusca</taxon>
        <taxon>Gastropoda</taxon>
        <taxon>Heterobranchia</taxon>
        <taxon>Euthyneura</taxon>
        <taxon>Panpulmonata</taxon>
        <taxon>Hygrophila</taxon>
        <taxon>Lymnaeoidea</taxon>
        <taxon>Lymnaeidae</taxon>
        <taxon>Lymnaea</taxon>
    </lineage>
</organism>
<keyword evidence="2" id="KW-1185">Reference proteome</keyword>
<reference evidence="1 2" key="1">
    <citation type="submission" date="2024-04" db="EMBL/GenBank/DDBJ databases">
        <authorList>
            <consortium name="Genoscope - CEA"/>
            <person name="William W."/>
        </authorList>
    </citation>
    <scope>NUCLEOTIDE SEQUENCE [LARGE SCALE GENOMIC DNA]</scope>
</reference>
<dbReference type="AlphaFoldDB" id="A0AAV2ILJ5"/>
<sequence>MLLEQTGSTTARTNETMNLCVETMPNPKRAERCRHNFIQWLKDGLNLVGLQVYYTKGASLYERFRTCTESFICDNDCTEKFNRFFQANELIKGRLNSMGNDQKDLDFYVNFRFTGVTDKKLMVHCCSNYLRKKFEYRPTPGNDAVLNYVGLVFPETYLSRMTLEMSGPVTALQGNF</sequence>
<proteinExistence type="predicted"/>
<dbReference type="EMBL" id="CAXITT010000728">
    <property type="protein sequence ID" value="CAL1545710.1"/>
    <property type="molecule type" value="Genomic_DNA"/>
</dbReference>
<protein>
    <submittedName>
        <fullName evidence="1">Uncharacterized protein</fullName>
    </submittedName>
</protein>
<comment type="caution">
    <text evidence="1">The sequence shown here is derived from an EMBL/GenBank/DDBJ whole genome shotgun (WGS) entry which is preliminary data.</text>
</comment>
<gene>
    <name evidence="1" type="ORF">GSLYS_00019111001</name>
</gene>
<name>A0AAV2ILJ5_LYMST</name>
<evidence type="ECO:0000313" key="2">
    <source>
        <dbReference type="Proteomes" id="UP001497497"/>
    </source>
</evidence>
<dbReference type="Proteomes" id="UP001497497">
    <property type="component" value="Unassembled WGS sequence"/>
</dbReference>